<evidence type="ECO:0000313" key="13">
    <source>
        <dbReference type="Proteomes" id="UP000515800"/>
    </source>
</evidence>
<reference evidence="12 13" key="1">
    <citation type="submission" date="2020-08" db="EMBL/GenBank/DDBJ databases">
        <title>Genome sequence of Weissella diestrammenae KACC 16890T.</title>
        <authorList>
            <person name="Hyun D.-W."/>
            <person name="Bae J.-W."/>
        </authorList>
    </citation>
    <scope>NUCLEOTIDE SEQUENCE [LARGE SCALE GENOMIC DNA]</scope>
    <source>
        <strain evidence="12 13">KACC 16890</strain>
    </source>
</reference>
<dbReference type="PANTHER" id="PTHR30591:SF1">
    <property type="entry name" value="RECBCD ENZYME SUBUNIT RECC"/>
    <property type="match status" value="1"/>
</dbReference>
<dbReference type="Proteomes" id="UP000515800">
    <property type="component" value="Chromosome"/>
</dbReference>
<keyword evidence="1" id="KW-0540">Nuclease</keyword>
<evidence type="ECO:0000313" key="12">
    <source>
        <dbReference type="EMBL" id="QNN75774.1"/>
    </source>
</evidence>
<keyword evidence="4" id="KW-0378">Hydrolase</keyword>
<keyword evidence="9" id="KW-0234">DNA repair</keyword>
<accession>A0A7G9T6P9</accession>
<proteinExistence type="predicted"/>
<dbReference type="Pfam" id="PF12705">
    <property type="entry name" value="PDDEXK_1"/>
    <property type="match status" value="1"/>
</dbReference>
<evidence type="ECO:0000256" key="5">
    <source>
        <dbReference type="ARBA" id="ARBA00022806"/>
    </source>
</evidence>
<dbReference type="AlphaFoldDB" id="A0A7G9T6P9"/>
<dbReference type="Pfam" id="PF21445">
    <property type="entry name" value="ADDB_N"/>
    <property type="match status" value="1"/>
</dbReference>
<name>A0A7G9T6P9_9LACO</name>
<feature type="domain" description="PD-(D/E)XK endonuclease-like" evidence="10">
    <location>
        <begin position="797"/>
        <end position="1043"/>
    </location>
</feature>
<dbReference type="GO" id="GO:0004527">
    <property type="term" value="F:exonuclease activity"/>
    <property type="evidence" value="ECO:0007669"/>
    <property type="project" value="UniProtKB-KW"/>
</dbReference>
<dbReference type="InterPro" id="IPR027417">
    <property type="entry name" value="P-loop_NTPase"/>
</dbReference>
<evidence type="ECO:0000256" key="9">
    <source>
        <dbReference type="ARBA" id="ARBA00023204"/>
    </source>
</evidence>
<keyword evidence="2" id="KW-0547">Nucleotide-binding</keyword>
<evidence type="ECO:0000256" key="6">
    <source>
        <dbReference type="ARBA" id="ARBA00022839"/>
    </source>
</evidence>
<keyword evidence="5" id="KW-0347">Helicase</keyword>
<organism evidence="12 13">
    <name type="scientific">Weissella diestrammenae</name>
    <dbReference type="NCBI Taxonomy" id="1162633"/>
    <lineage>
        <taxon>Bacteria</taxon>
        <taxon>Bacillati</taxon>
        <taxon>Bacillota</taxon>
        <taxon>Bacilli</taxon>
        <taxon>Lactobacillales</taxon>
        <taxon>Lactobacillaceae</taxon>
        <taxon>Weissella</taxon>
    </lineage>
</organism>
<keyword evidence="13" id="KW-1185">Reference proteome</keyword>
<dbReference type="KEGG" id="wdi:H9L19_02615"/>
<keyword evidence="3" id="KW-0227">DNA damage</keyword>
<dbReference type="SUPFAM" id="SSF52540">
    <property type="entry name" value="P-loop containing nucleoside triphosphate hydrolases"/>
    <property type="match status" value="1"/>
</dbReference>
<protein>
    <submittedName>
        <fullName evidence="12">PD-(D/E)XK nuclease family protein</fullName>
    </submittedName>
</protein>
<dbReference type="GO" id="GO:0005524">
    <property type="term" value="F:ATP binding"/>
    <property type="evidence" value="ECO:0007669"/>
    <property type="project" value="UniProtKB-KW"/>
</dbReference>
<evidence type="ECO:0000256" key="4">
    <source>
        <dbReference type="ARBA" id="ARBA00022801"/>
    </source>
</evidence>
<dbReference type="GO" id="GO:0006281">
    <property type="term" value="P:DNA repair"/>
    <property type="evidence" value="ECO:0007669"/>
    <property type="project" value="UniProtKB-KW"/>
</dbReference>
<gene>
    <name evidence="12" type="ORF">H9L19_02615</name>
</gene>
<feature type="domain" description="ATP-dependent helicase/deoxyribonuclease subunit B N-terminal" evidence="11">
    <location>
        <begin position="6"/>
        <end position="286"/>
    </location>
</feature>
<evidence type="ECO:0000256" key="8">
    <source>
        <dbReference type="ARBA" id="ARBA00023125"/>
    </source>
</evidence>
<dbReference type="PANTHER" id="PTHR30591">
    <property type="entry name" value="RECBCD ENZYME SUBUNIT RECC"/>
    <property type="match status" value="1"/>
</dbReference>
<evidence type="ECO:0000259" key="10">
    <source>
        <dbReference type="Pfam" id="PF12705"/>
    </source>
</evidence>
<evidence type="ECO:0000256" key="3">
    <source>
        <dbReference type="ARBA" id="ARBA00022763"/>
    </source>
</evidence>
<dbReference type="GO" id="GO:0003677">
    <property type="term" value="F:DNA binding"/>
    <property type="evidence" value="ECO:0007669"/>
    <property type="project" value="UniProtKB-KW"/>
</dbReference>
<keyword evidence="6" id="KW-0269">Exonuclease</keyword>
<dbReference type="Gene3D" id="3.90.320.10">
    <property type="match status" value="1"/>
</dbReference>
<evidence type="ECO:0000259" key="11">
    <source>
        <dbReference type="Pfam" id="PF21445"/>
    </source>
</evidence>
<dbReference type="InterPro" id="IPR038726">
    <property type="entry name" value="PDDEXK_AddAB-type"/>
</dbReference>
<dbReference type="GO" id="GO:0006310">
    <property type="term" value="P:DNA recombination"/>
    <property type="evidence" value="ECO:0007669"/>
    <property type="project" value="TreeGrafter"/>
</dbReference>
<dbReference type="InterPro" id="IPR011604">
    <property type="entry name" value="PDDEXK-like_dom_sf"/>
</dbReference>
<dbReference type="Gene3D" id="3.40.50.300">
    <property type="entry name" value="P-loop containing nucleotide triphosphate hydrolases"/>
    <property type="match status" value="4"/>
</dbReference>
<sequence length="1178" mass="132640">MTLSILFGDGTKDHELALLKQMQHVLKQQPQAQIFYIVPNKIKFQTEINILTRLAALDDRQGATIATQNVQVFSLSRLAWFYMNDTKLYRHATVSPEALAMLVQQLLQAHQNDLQLYANLRNKQGFISQFTSQLLEIKEAGLQWSALQKMADALTDDVVLQNKLSDLALIGQALDTELGERDQYLSSDLLGVLKAFLLRGERDLSQQYFFINGYSQMNQQEKGVVEALMVQAADVTLALPIDHLTGTISHQVGNENDLFAAPKKLALQLQQFAIQNQIAVKMMPVETARTLSLTQQNVARFWSTYEQKGIQQFDGPELAIWETTSRYQEIEQLAQKIRMMVVNGQARYRDFVLLTPDLKQYENVIPAIFAKYELPLFMDVDHLMRHHPLVTFIDQLLTLAPQYTLQNIMTVLKTELFIPESVAIDDYREALAITENYALAKNMMGGFWTNSDAWQYDYRVTEDSDATLRQRAAKYDAQLALIHDQISKQIAPFLTQLSAAKDARQMAQLLYQFLMTHGVQQQLINWRDQAIAQGNLFAAQQSEQVWDKLIDVLDDFVMVFDTEQLTADNLREMLNAAFSNAKYSGVPAAMDQVLVSESGIVQIQGVPHVIIFGATSNNLPVTTRQRALLQDRDRIKLQALLPEGTQLRDTAEVTMAQDSLRIYNAMLIGTQSLLWSYPTGDGTVKLKASTYVERLQQSFQVPIKRFEVQPTGREDETILAQKIGTVASTLSHLLLAKREVQRNNQQLSASWQQVENVLRRVAKADLEAAITALHYSNQTETVASELITQLFSNTLKTSISRLETYAKNPYEFFLMYGLRLQPRQELQLTPAEQGTLMHAILEQVFQSLQGQPLGVLSVDGLQQLEQQAVAAIFASDDPTFDIFQSSQRMLALTDNLVARVHQALINMQNGQPAAGQIKTLGTETAFGAEGLAPIEFEIDGHPVVVRGKVDRYDEISVPESAQSYLSIVDYKAGKREFDFAQAYNGLELQLMTYWQAMQANYPEMAVGSASFWSLKDEPTKPVVTSAAESFSQQQALAKEAHDNAGMYRGLILDDEQFVATLESQSAYSPFAIARNKNGSYSQSGSDVVSSDELTILKQFNHLKITALTQRILAGQFPLMPYRDGTKTGLTYTDYKDVMRFDAKLDNRYHDLVKGKKKDILAKMQHDIETQGASDDGIH</sequence>
<dbReference type="InterPro" id="IPR049035">
    <property type="entry name" value="ADDB_N"/>
</dbReference>
<evidence type="ECO:0000256" key="7">
    <source>
        <dbReference type="ARBA" id="ARBA00022840"/>
    </source>
</evidence>
<evidence type="ECO:0000256" key="1">
    <source>
        <dbReference type="ARBA" id="ARBA00022722"/>
    </source>
</evidence>
<dbReference type="RefSeq" id="WP_187529606.1">
    <property type="nucleotide sequence ID" value="NZ_CP060724.1"/>
</dbReference>
<keyword evidence="7" id="KW-0067">ATP-binding</keyword>
<dbReference type="EMBL" id="CP060724">
    <property type="protein sequence ID" value="QNN75774.1"/>
    <property type="molecule type" value="Genomic_DNA"/>
</dbReference>
<dbReference type="GO" id="GO:0004386">
    <property type="term" value="F:helicase activity"/>
    <property type="evidence" value="ECO:0007669"/>
    <property type="project" value="UniProtKB-KW"/>
</dbReference>
<keyword evidence="8" id="KW-0238">DNA-binding</keyword>
<evidence type="ECO:0000256" key="2">
    <source>
        <dbReference type="ARBA" id="ARBA00022741"/>
    </source>
</evidence>